<dbReference type="AlphaFoldDB" id="A0A564YBI4"/>
<evidence type="ECO:0000313" key="1">
    <source>
        <dbReference type="EMBL" id="VUZ43933.1"/>
    </source>
</evidence>
<dbReference type="Proteomes" id="UP000321570">
    <property type="component" value="Unassembled WGS sequence"/>
</dbReference>
<name>A0A564YBI4_HYMDI</name>
<keyword evidence="2" id="KW-1185">Reference proteome</keyword>
<protein>
    <submittedName>
        <fullName evidence="1">Uncharacterized protein</fullName>
    </submittedName>
</protein>
<dbReference type="EMBL" id="CABIJS010000122">
    <property type="protein sequence ID" value="VUZ43933.1"/>
    <property type="molecule type" value="Genomic_DNA"/>
</dbReference>
<gene>
    <name evidence="1" type="ORF">WMSIL1_LOCUS4273</name>
</gene>
<proteinExistence type="predicted"/>
<evidence type="ECO:0000313" key="2">
    <source>
        <dbReference type="Proteomes" id="UP000321570"/>
    </source>
</evidence>
<reference evidence="1 2" key="1">
    <citation type="submission" date="2019-07" db="EMBL/GenBank/DDBJ databases">
        <authorList>
            <person name="Jastrzebski P J."/>
            <person name="Paukszto L."/>
            <person name="Jastrzebski P J."/>
        </authorList>
    </citation>
    <scope>NUCLEOTIDE SEQUENCE [LARGE SCALE GENOMIC DNA]</scope>
    <source>
        <strain evidence="1 2">WMS-il1</strain>
    </source>
</reference>
<accession>A0A564YBI4</accession>
<sequence>MIQFVNLSSRYKTALPGSSKRRIGLHCPSEWQRICCIYGSRKTYLSKNATSMFPPDPSVKETEKSKPVTLSGGHVRFSDCYKA</sequence>
<organism evidence="1 2">
    <name type="scientific">Hymenolepis diminuta</name>
    <name type="common">Rat tapeworm</name>
    <dbReference type="NCBI Taxonomy" id="6216"/>
    <lineage>
        <taxon>Eukaryota</taxon>
        <taxon>Metazoa</taxon>
        <taxon>Spiralia</taxon>
        <taxon>Lophotrochozoa</taxon>
        <taxon>Platyhelminthes</taxon>
        <taxon>Cestoda</taxon>
        <taxon>Eucestoda</taxon>
        <taxon>Cyclophyllidea</taxon>
        <taxon>Hymenolepididae</taxon>
        <taxon>Hymenolepis</taxon>
    </lineage>
</organism>